<dbReference type="AlphaFoldDB" id="A0A7Y3RLY8"/>
<dbReference type="EMBL" id="JABFCX010000003">
    <property type="protein sequence ID" value="NNU16533.1"/>
    <property type="molecule type" value="Genomic_DNA"/>
</dbReference>
<comment type="caution">
    <text evidence="2">The sequence shown here is derived from an EMBL/GenBank/DDBJ whole genome shotgun (WGS) entry which is preliminary data.</text>
</comment>
<feature type="transmembrane region" description="Helical" evidence="1">
    <location>
        <begin position="99"/>
        <end position="122"/>
    </location>
</feature>
<keyword evidence="1" id="KW-0812">Transmembrane</keyword>
<organism evidence="2 3">
    <name type="scientific">Parvularcula mediterranea</name>
    <dbReference type="NCBI Taxonomy" id="2732508"/>
    <lineage>
        <taxon>Bacteria</taxon>
        <taxon>Pseudomonadati</taxon>
        <taxon>Pseudomonadota</taxon>
        <taxon>Alphaproteobacteria</taxon>
        <taxon>Parvularculales</taxon>
        <taxon>Parvularculaceae</taxon>
        <taxon>Parvularcula</taxon>
    </lineage>
</organism>
<feature type="transmembrane region" description="Helical" evidence="1">
    <location>
        <begin position="12"/>
        <end position="39"/>
    </location>
</feature>
<evidence type="ECO:0000313" key="3">
    <source>
        <dbReference type="Proteomes" id="UP000536835"/>
    </source>
</evidence>
<sequence>MRLFAREGLAPTVALFASTSTLLCCALPALLIAFGAGAVMAGLTANVPGLIWLTERKTALFLVSGALLVLAGYMRWRSRNAPCPIDPAQARACTRMRKIGGVILWIAVGAYLVGGFFAFFAADLLL</sequence>
<proteinExistence type="predicted"/>
<accession>A0A7Y3RLY8</accession>
<keyword evidence="1" id="KW-1133">Transmembrane helix</keyword>
<gene>
    <name evidence="2" type="ORF">HK107_09395</name>
</gene>
<reference evidence="2 3" key="1">
    <citation type="submission" date="2020-05" db="EMBL/GenBank/DDBJ databases">
        <title>Parvularcula mediterraneae sp. nov., isolated from polypropylene straw from shallow seawater of the seashore of Laganas in Zakynthos island, Greece.</title>
        <authorList>
            <person name="Szabo I."/>
            <person name="Al-Omari J."/>
            <person name="Rado J."/>
            <person name="Szerdahelyi G.S."/>
        </authorList>
    </citation>
    <scope>NUCLEOTIDE SEQUENCE [LARGE SCALE GENOMIC DNA]</scope>
    <source>
        <strain evidence="2 3">ZS-1/3</strain>
    </source>
</reference>
<protein>
    <recommendedName>
        <fullName evidence="4">Mercuric transport protein MerT</fullName>
    </recommendedName>
</protein>
<feature type="transmembrane region" description="Helical" evidence="1">
    <location>
        <begin position="59"/>
        <end position="78"/>
    </location>
</feature>
<evidence type="ECO:0008006" key="4">
    <source>
        <dbReference type="Google" id="ProtNLM"/>
    </source>
</evidence>
<dbReference type="Proteomes" id="UP000536835">
    <property type="component" value="Unassembled WGS sequence"/>
</dbReference>
<dbReference type="RefSeq" id="WP_173199082.1">
    <property type="nucleotide sequence ID" value="NZ_JABFCX010000003.1"/>
</dbReference>
<evidence type="ECO:0000256" key="1">
    <source>
        <dbReference type="SAM" id="Phobius"/>
    </source>
</evidence>
<keyword evidence="1" id="KW-0472">Membrane</keyword>
<name>A0A7Y3RLY8_9PROT</name>
<evidence type="ECO:0000313" key="2">
    <source>
        <dbReference type="EMBL" id="NNU16533.1"/>
    </source>
</evidence>
<keyword evidence="3" id="KW-1185">Reference proteome</keyword>